<dbReference type="InterPro" id="IPR007163">
    <property type="entry name" value="VCA0040-like"/>
</dbReference>
<dbReference type="Pfam" id="PF04018">
    <property type="entry name" value="VCA0040-like"/>
    <property type="match status" value="1"/>
</dbReference>
<keyword evidence="1" id="KW-0472">Membrane</keyword>
<gene>
    <name evidence="2" type="ORF">BHF71_08095</name>
</gene>
<dbReference type="PANTHER" id="PTHR37308:SF1">
    <property type="entry name" value="POLYPRENYL-PHOSPHATE TRANSPORTER"/>
    <property type="match status" value="1"/>
</dbReference>
<sequence length="292" mass="32580">MNIIGLYIKGIIIGIANIIPGLSGGTMAFVMGIYDKLMESIGNFITNRLRRKEYFFFLMILGLGMLTGIIIFAEIFTTLLTSVIAKQHMFFFITGLIIGTIPFVVKSHDDMKITFKRFMLIIFAFSLVLISSKIGGGSNQQTQYLTVKFDFLGLFKITNIDPFYALWLVFTGFIASGSMILPGFSGSALLLGLGEYENVLFFIDAKMIVPLLFFAIGAIPGIIISAKVINIFLEKHKPETLYFIIGLIFASIFQLNSQIAVELITRFKVIFVSLIFLLLGIYVSISFNKIKS</sequence>
<dbReference type="RefSeq" id="WP_069656494.1">
    <property type="nucleotide sequence ID" value="NZ_MIJF01000017.1"/>
</dbReference>
<dbReference type="Proteomes" id="UP000243739">
    <property type="component" value="Unassembled WGS sequence"/>
</dbReference>
<evidence type="ECO:0000313" key="3">
    <source>
        <dbReference type="Proteomes" id="UP000243739"/>
    </source>
</evidence>
<dbReference type="AlphaFoldDB" id="A0A1D2YV93"/>
<feature type="transmembrane region" description="Helical" evidence="1">
    <location>
        <begin position="88"/>
        <end position="105"/>
    </location>
</feature>
<dbReference type="STRING" id="337097.BHF71_08095"/>
<feature type="transmembrane region" description="Helical" evidence="1">
    <location>
        <begin position="54"/>
        <end position="76"/>
    </location>
</feature>
<protein>
    <recommendedName>
        <fullName evidence="4">DUF368 domain-containing protein</fullName>
    </recommendedName>
</protein>
<evidence type="ECO:0000313" key="2">
    <source>
        <dbReference type="EMBL" id="OEF99639.1"/>
    </source>
</evidence>
<feature type="transmembrane region" description="Helical" evidence="1">
    <location>
        <begin position="211"/>
        <end position="233"/>
    </location>
</feature>
<evidence type="ECO:0008006" key="4">
    <source>
        <dbReference type="Google" id="ProtNLM"/>
    </source>
</evidence>
<evidence type="ECO:0000256" key="1">
    <source>
        <dbReference type="SAM" id="Phobius"/>
    </source>
</evidence>
<comment type="caution">
    <text evidence="2">The sequence shown here is derived from an EMBL/GenBank/DDBJ whole genome shotgun (WGS) entry which is preliminary data.</text>
</comment>
<reference evidence="2 3" key="1">
    <citation type="submission" date="2016-09" db="EMBL/GenBank/DDBJ databases">
        <title>Draft genome sequence for the type strain of Vulcanibacillus modesticaldus BR, a strictly anaerobic, moderately thermophilic, and nitrate-reducing bacterium from deep sea-hydrothermal vents of the Mid-Atlantic Ridge.</title>
        <authorList>
            <person name="Abin C.A."/>
            <person name="Hollibaugh J.T."/>
        </authorList>
    </citation>
    <scope>NUCLEOTIDE SEQUENCE [LARGE SCALE GENOMIC DNA]</scope>
    <source>
        <strain evidence="2 3">BR</strain>
    </source>
</reference>
<dbReference type="PANTHER" id="PTHR37308">
    <property type="entry name" value="INTEGRAL MEMBRANE PROTEIN"/>
    <property type="match status" value="1"/>
</dbReference>
<feature type="transmembrane region" description="Helical" evidence="1">
    <location>
        <begin position="6"/>
        <end position="34"/>
    </location>
</feature>
<keyword evidence="3" id="KW-1185">Reference proteome</keyword>
<feature type="transmembrane region" description="Helical" evidence="1">
    <location>
        <begin position="269"/>
        <end position="287"/>
    </location>
</feature>
<feature type="transmembrane region" description="Helical" evidence="1">
    <location>
        <begin position="164"/>
        <end position="191"/>
    </location>
</feature>
<accession>A0A1D2YV93</accession>
<name>A0A1D2YV93_9BACI</name>
<dbReference type="OrthoDB" id="9793746at2"/>
<keyword evidence="1" id="KW-1133">Transmembrane helix</keyword>
<feature type="transmembrane region" description="Helical" evidence="1">
    <location>
        <begin position="239"/>
        <end position="257"/>
    </location>
</feature>
<keyword evidence="1" id="KW-0812">Transmembrane</keyword>
<organism evidence="2 3">
    <name type="scientific">Vulcanibacillus modesticaldus</name>
    <dbReference type="NCBI Taxonomy" id="337097"/>
    <lineage>
        <taxon>Bacteria</taxon>
        <taxon>Bacillati</taxon>
        <taxon>Bacillota</taxon>
        <taxon>Bacilli</taxon>
        <taxon>Bacillales</taxon>
        <taxon>Bacillaceae</taxon>
        <taxon>Vulcanibacillus</taxon>
    </lineage>
</organism>
<feature type="transmembrane region" description="Helical" evidence="1">
    <location>
        <begin position="117"/>
        <end position="135"/>
    </location>
</feature>
<proteinExistence type="predicted"/>
<dbReference type="EMBL" id="MIJF01000017">
    <property type="protein sequence ID" value="OEF99639.1"/>
    <property type="molecule type" value="Genomic_DNA"/>
</dbReference>